<organism evidence="2 3">
    <name type="scientific">Lambdina fiscellaria nucleopolyhedrovirus</name>
    <dbReference type="NCBI Taxonomy" id="1642929"/>
    <lineage>
        <taxon>Viruses</taxon>
        <taxon>Viruses incertae sedis</taxon>
        <taxon>Naldaviricetes</taxon>
        <taxon>Lefavirales</taxon>
        <taxon>Baculoviridae</taxon>
        <taxon>Alphabaculovirus</taxon>
        <taxon>Alphabaculovirus lafiscellariae</taxon>
    </lineage>
</organism>
<evidence type="ECO:0000313" key="2">
    <source>
        <dbReference type="EMBL" id="AKC91733.1"/>
    </source>
</evidence>
<dbReference type="Pfam" id="PF05311">
    <property type="entry name" value="Baculo_PP31"/>
    <property type="match status" value="1"/>
</dbReference>
<proteinExistence type="predicted"/>
<dbReference type="OrthoDB" id="13554at10239"/>
<dbReference type="EMBL" id="KP752043">
    <property type="protein sequence ID" value="AKC91733.1"/>
    <property type="molecule type" value="Genomic_DNA"/>
</dbReference>
<accession>A0A0E3Z8B9</accession>
<evidence type="ECO:0000256" key="1">
    <source>
        <dbReference type="SAM" id="MobiDB-lite"/>
    </source>
</evidence>
<sequence length="357" mass="40578">MGINSQTTLSEIIAKYENSPQNKTDVDVFANIVKFMDKKKFLYRFSVIEVHNSDKKIVKRGKKIITNNKYILFNSWYTKNRKTSWLSSHDMWNYMKRHPACQKFIDIFDFMEKLGKSIDIKPKGAAATTTTTANAETNSSETSSDEINKPATSTAALTTSLGNVASRGGTSSKKRIVDLNVEEIKEGNERRGKLYDEFYRLLTSTFKSDYAPVTSFIYEQKLKTPSGNIEKLTRAVLQSGLEVFKQTLKNVECETTADQLIKMRNNGNDDVGGNDNAVDYCRQNVVNDANENNKKDNGAFANVRVQQMAAAVEEKSRKRTRNGRKVKHPKLNSDQQEHQQEQHVMISDHLEESQMSE</sequence>
<dbReference type="GeneID" id="24170937"/>
<keyword evidence="3" id="KW-1185">Reference proteome</keyword>
<dbReference type="KEGG" id="vg:24170937"/>
<dbReference type="InterPro" id="IPR007975">
    <property type="entry name" value="Baculo_pp39"/>
</dbReference>
<evidence type="ECO:0000313" key="3">
    <source>
        <dbReference type="Proteomes" id="UP000201190"/>
    </source>
</evidence>
<feature type="compositionally biased region" description="Basic residues" evidence="1">
    <location>
        <begin position="317"/>
        <end position="330"/>
    </location>
</feature>
<reference evidence="2 3" key="1">
    <citation type="journal article" date="2015" name="Genome Announc.">
        <title>Genome Sequence of an Alphabaculovirus Isolated from the Oak Looper, Lambdina fiscellaria, Contains a Putative 2-Kilobase-Pair Transposable Element Encoding a Transposase and a FLYWCH Domain-Containing Protein.</title>
        <authorList>
            <person name="Rohrmann G.F."/>
            <person name="Erlandson M.A."/>
            <person name="Theilmann D.A."/>
        </authorList>
    </citation>
    <scope>NUCLEOTIDE SEQUENCE [LARGE SCALE GENOMIC DNA]</scope>
    <source>
        <strain evidence="2">GR15</strain>
    </source>
</reference>
<feature type="region of interest" description="Disordered" evidence="1">
    <location>
        <begin position="125"/>
        <end position="150"/>
    </location>
</feature>
<dbReference type="RefSeq" id="YP_009133316.1">
    <property type="nucleotide sequence ID" value="NC_026922.1"/>
</dbReference>
<feature type="compositionally biased region" description="Low complexity" evidence="1">
    <location>
        <begin position="125"/>
        <end position="142"/>
    </location>
</feature>
<protein>
    <submittedName>
        <fullName evidence="2">39K protein</fullName>
    </submittedName>
</protein>
<name>A0A0E3Z8B9_9ABAC</name>
<feature type="region of interest" description="Disordered" evidence="1">
    <location>
        <begin position="312"/>
        <end position="343"/>
    </location>
</feature>
<dbReference type="Proteomes" id="UP000201190">
    <property type="component" value="Segment"/>
</dbReference>